<organism evidence="1 2">
    <name type="scientific">Acidithiobacillus ferrooxidans (strain ATCC 23270 / DSM 14882 / CIP 104768 / NCIMB 8455)</name>
    <name type="common">Ferrobacillus ferrooxidans (strain ATCC 23270)</name>
    <dbReference type="NCBI Taxonomy" id="243159"/>
    <lineage>
        <taxon>Bacteria</taxon>
        <taxon>Pseudomonadati</taxon>
        <taxon>Pseudomonadota</taxon>
        <taxon>Acidithiobacillia</taxon>
        <taxon>Acidithiobacillales</taxon>
        <taxon>Acidithiobacillaceae</taxon>
        <taxon>Acidithiobacillus</taxon>
    </lineage>
</organism>
<dbReference type="STRING" id="243159.AFE_1118"/>
<dbReference type="EMBL" id="CP001219">
    <property type="protein sequence ID" value="ACK79904.1"/>
    <property type="molecule type" value="Genomic_DNA"/>
</dbReference>
<evidence type="ECO:0000313" key="2">
    <source>
        <dbReference type="Proteomes" id="UP000001362"/>
    </source>
</evidence>
<dbReference type="RefSeq" id="WP_012606827.1">
    <property type="nucleotide sequence ID" value="NC_011761.1"/>
</dbReference>
<accession>B7J866</accession>
<sequence>MSDKTMGSERYDIDREKVVRFAVHQLMESQAQDWQEVQTALAENTCFRGWIYQESGGVEEEAIVIIQDVIREAESRIGADLPY</sequence>
<protein>
    <submittedName>
        <fullName evidence="1">Uncharacterized protein</fullName>
    </submittedName>
</protein>
<dbReference type="HOGENOM" id="CLU_2534943_0_0_6"/>
<dbReference type="PaxDb" id="243159-AFE_1118"/>
<keyword evidence="2" id="KW-1185">Reference proteome</keyword>
<name>B7J866_ACIF2</name>
<dbReference type="AlphaFoldDB" id="B7J866"/>
<dbReference type="KEGG" id="afr:AFE_1118"/>
<reference evidence="1 2" key="1">
    <citation type="journal article" date="2008" name="BMC Genomics">
        <title>Acidithiobacillus ferrooxidans metabolism: from genome sequence to industrial applications.</title>
        <authorList>
            <person name="Valdes J."/>
            <person name="Pedroso I."/>
            <person name="Quatrini R."/>
            <person name="Dodson R.J."/>
            <person name="Tettelin H."/>
            <person name="Blake R.II."/>
            <person name="Eisen J.A."/>
            <person name="Holmes D.S."/>
        </authorList>
    </citation>
    <scope>NUCLEOTIDE SEQUENCE [LARGE SCALE GENOMIC DNA]</scope>
    <source>
        <strain evidence="2">ATCC 23270 / DSM 14882 / CIP 104768 / NCIMB 8455</strain>
    </source>
</reference>
<gene>
    <name evidence="1" type="ordered locus">AFE_1118</name>
</gene>
<dbReference type="GeneID" id="65280412"/>
<evidence type="ECO:0000313" key="1">
    <source>
        <dbReference type="EMBL" id="ACK79904.1"/>
    </source>
</evidence>
<dbReference type="Proteomes" id="UP000001362">
    <property type="component" value="Chromosome"/>
</dbReference>
<proteinExistence type="predicted"/>